<dbReference type="Gene3D" id="2.40.160.120">
    <property type="match status" value="1"/>
</dbReference>
<evidence type="ECO:0000313" key="2">
    <source>
        <dbReference type="EMBL" id="PWA86607.1"/>
    </source>
</evidence>
<dbReference type="PANTHER" id="PTHR10972">
    <property type="entry name" value="OXYSTEROL-BINDING PROTEIN-RELATED"/>
    <property type="match status" value="1"/>
</dbReference>
<dbReference type="InterPro" id="IPR017853">
    <property type="entry name" value="GH"/>
</dbReference>
<dbReference type="Gene3D" id="3.20.20.80">
    <property type="entry name" value="Glycosidases"/>
    <property type="match status" value="1"/>
</dbReference>
<gene>
    <name evidence="2" type="ORF">CTI12_AA138720</name>
</gene>
<dbReference type="OrthoDB" id="14833at2759"/>
<dbReference type="GO" id="GO:0016020">
    <property type="term" value="C:membrane"/>
    <property type="evidence" value="ECO:0007669"/>
    <property type="project" value="TreeGrafter"/>
</dbReference>
<protein>
    <submittedName>
        <fullName evidence="2">Oxysterol-binding protein</fullName>
    </submittedName>
</protein>
<dbReference type="EMBL" id="PKPP01000999">
    <property type="protein sequence ID" value="PWA86607.1"/>
    <property type="molecule type" value="Genomic_DNA"/>
</dbReference>
<evidence type="ECO:0000313" key="3">
    <source>
        <dbReference type="Proteomes" id="UP000245207"/>
    </source>
</evidence>
<dbReference type="GO" id="GO:0032934">
    <property type="term" value="F:sterol binding"/>
    <property type="evidence" value="ECO:0007669"/>
    <property type="project" value="TreeGrafter"/>
</dbReference>
<proteinExistence type="predicted"/>
<evidence type="ECO:0000256" key="1">
    <source>
        <dbReference type="SAM" id="MobiDB-lite"/>
    </source>
</evidence>
<dbReference type="STRING" id="35608.A0A2U1PLP4"/>
<dbReference type="Proteomes" id="UP000245207">
    <property type="component" value="Unassembled WGS sequence"/>
</dbReference>
<dbReference type="InterPro" id="IPR037239">
    <property type="entry name" value="OSBP_sf"/>
</dbReference>
<dbReference type="Pfam" id="PF01237">
    <property type="entry name" value="Oxysterol_BP"/>
    <property type="match status" value="1"/>
</dbReference>
<dbReference type="AlphaFoldDB" id="A0A2U1PLP4"/>
<feature type="region of interest" description="Disordered" evidence="1">
    <location>
        <begin position="299"/>
        <end position="327"/>
    </location>
</feature>
<keyword evidence="3" id="KW-1185">Reference proteome</keyword>
<dbReference type="SUPFAM" id="SSF144000">
    <property type="entry name" value="Oxysterol-binding protein-like"/>
    <property type="match status" value="1"/>
</dbReference>
<dbReference type="SUPFAM" id="SSF51445">
    <property type="entry name" value="(Trans)glycosidases"/>
    <property type="match status" value="1"/>
</dbReference>
<name>A0A2U1PLP4_ARTAN</name>
<reference evidence="2 3" key="1">
    <citation type="journal article" date="2018" name="Mol. Plant">
        <title>The genome of Artemisia annua provides insight into the evolution of Asteraceae family and artemisinin biosynthesis.</title>
        <authorList>
            <person name="Shen Q."/>
            <person name="Zhang L."/>
            <person name="Liao Z."/>
            <person name="Wang S."/>
            <person name="Yan T."/>
            <person name="Shi P."/>
            <person name="Liu M."/>
            <person name="Fu X."/>
            <person name="Pan Q."/>
            <person name="Wang Y."/>
            <person name="Lv Z."/>
            <person name="Lu X."/>
            <person name="Zhang F."/>
            <person name="Jiang W."/>
            <person name="Ma Y."/>
            <person name="Chen M."/>
            <person name="Hao X."/>
            <person name="Li L."/>
            <person name="Tang Y."/>
            <person name="Lv G."/>
            <person name="Zhou Y."/>
            <person name="Sun X."/>
            <person name="Brodelius P.E."/>
            <person name="Rose J.K.C."/>
            <person name="Tang K."/>
        </authorList>
    </citation>
    <scope>NUCLEOTIDE SEQUENCE [LARGE SCALE GENOMIC DNA]</scope>
    <source>
        <strain evidence="3">cv. Huhao1</strain>
        <tissue evidence="2">Leaf</tissue>
    </source>
</reference>
<dbReference type="PANTHER" id="PTHR10972:SF136">
    <property type="entry name" value="OXYSTEROL-BINDING PROTEIN 8"/>
    <property type="match status" value="1"/>
</dbReference>
<accession>A0A2U1PLP4</accession>
<comment type="caution">
    <text evidence="2">The sequence shown here is derived from an EMBL/GenBank/DDBJ whole genome shotgun (WGS) entry which is preliminary data.</text>
</comment>
<organism evidence="2 3">
    <name type="scientific">Artemisia annua</name>
    <name type="common">Sweet wormwood</name>
    <dbReference type="NCBI Taxonomy" id="35608"/>
    <lineage>
        <taxon>Eukaryota</taxon>
        <taxon>Viridiplantae</taxon>
        <taxon>Streptophyta</taxon>
        <taxon>Embryophyta</taxon>
        <taxon>Tracheophyta</taxon>
        <taxon>Spermatophyta</taxon>
        <taxon>Magnoliopsida</taxon>
        <taxon>eudicotyledons</taxon>
        <taxon>Gunneridae</taxon>
        <taxon>Pentapetalae</taxon>
        <taxon>asterids</taxon>
        <taxon>campanulids</taxon>
        <taxon>Asterales</taxon>
        <taxon>Asteraceae</taxon>
        <taxon>Asteroideae</taxon>
        <taxon>Anthemideae</taxon>
        <taxon>Artemisiinae</taxon>
        <taxon>Artemisia</taxon>
    </lineage>
</organism>
<dbReference type="InterPro" id="IPR000648">
    <property type="entry name" value="Oxysterol-bd"/>
</dbReference>
<sequence length="533" mass="59124">MVEMPEIQINQKVVFDFTAENSGATATSISSKVKLQLQLRNAVYCTTEFLNCTIAARIIDDCIKTKTRVIFGVCKKNNMANTFGINGKELRFLSSVISDVAEALANHEMNNPVTNQTNAQPAAAQMSITSEVIRSEGSDSECSQLFKYSWNNNVHHTHIDLNCGLQTSKVKTKFLGNSLDIYPLGRTPLKLKRDGVILELTPPPTKVNNLIFGRTWVDNPGEMVLTNLTTGDKVVLYFQPCGWFGAGRYEVDGYVYNSAEEPKTLMTGKWNTALSYQPCDLEGEPLPVTDLKEQMLNLDTTSETEKGKNADNASDSNDEIKSFHSSSVTKATQMAAGREQAMKMEGLSFSNKLKTCLQSVCPMNLKPVIVTSSMINPIFPTCFDILSYIWIFIAVISDVNWISTMMKYITGLKHMSSAILGEARYYILEHPLGTLPMRDTHLKAVLEATIEMDLDELHKTKPNYLGCGYDVGFSPPGRCSSPFGIINCTRGDSTSEPYIAAHNLLLAHVSAVTLYCEKYKVCFLPCSQFKTIQ</sequence>
<dbReference type="GO" id="GO:0005829">
    <property type="term" value="C:cytosol"/>
    <property type="evidence" value="ECO:0007669"/>
    <property type="project" value="TreeGrafter"/>
</dbReference>